<name>A0ABP6W2J9_9PSEU</name>
<organism evidence="1 2">
    <name type="scientific">Amycolatopsis ultiminotia</name>
    <dbReference type="NCBI Taxonomy" id="543629"/>
    <lineage>
        <taxon>Bacteria</taxon>
        <taxon>Bacillati</taxon>
        <taxon>Actinomycetota</taxon>
        <taxon>Actinomycetes</taxon>
        <taxon>Pseudonocardiales</taxon>
        <taxon>Pseudonocardiaceae</taxon>
        <taxon>Amycolatopsis</taxon>
    </lineage>
</organism>
<accession>A0ABP6W2J9</accession>
<protein>
    <submittedName>
        <fullName evidence="1">Uncharacterized protein</fullName>
    </submittedName>
</protein>
<keyword evidence="2" id="KW-1185">Reference proteome</keyword>
<comment type="caution">
    <text evidence="1">The sequence shown here is derived from an EMBL/GenBank/DDBJ whole genome shotgun (WGS) entry which is preliminary data.</text>
</comment>
<gene>
    <name evidence="1" type="ORF">GCM10022222_29230</name>
</gene>
<proteinExistence type="predicted"/>
<dbReference type="EMBL" id="BAAAZN010000005">
    <property type="protein sequence ID" value="GAA3543731.1"/>
    <property type="molecule type" value="Genomic_DNA"/>
</dbReference>
<dbReference type="RefSeq" id="WP_344859794.1">
    <property type="nucleotide sequence ID" value="NZ_BAAAZN010000005.1"/>
</dbReference>
<dbReference type="Proteomes" id="UP001500689">
    <property type="component" value="Unassembled WGS sequence"/>
</dbReference>
<evidence type="ECO:0000313" key="1">
    <source>
        <dbReference type="EMBL" id="GAA3543731.1"/>
    </source>
</evidence>
<sequence length="79" mass="7465">MLGSVGDWAGTVSAVAGFAALFPPCTPFAAPVAALTGGVALVAHSIAQFDDSPAASAGKDAAGLGSLGSHVFGAVQALP</sequence>
<evidence type="ECO:0000313" key="2">
    <source>
        <dbReference type="Proteomes" id="UP001500689"/>
    </source>
</evidence>
<reference evidence="2" key="1">
    <citation type="journal article" date="2019" name="Int. J. Syst. Evol. Microbiol.">
        <title>The Global Catalogue of Microorganisms (GCM) 10K type strain sequencing project: providing services to taxonomists for standard genome sequencing and annotation.</title>
        <authorList>
            <consortium name="The Broad Institute Genomics Platform"/>
            <consortium name="The Broad Institute Genome Sequencing Center for Infectious Disease"/>
            <person name="Wu L."/>
            <person name="Ma J."/>
        </authorList>
    </citation>
    <scope>NUCLEOTIDE SEQUENCE [LARGE SCALE GENOMIC DNA]</scope>
    <source>
        <strain evidence="2">JCM 16898</strain>
    </source>
</reference>